<dbReference type="PROSITE" id="PS00022">
    <property type="entry name" value="EGF_1"/>
    <property type="match status" value="2"/>
</dbReference>
<keyword evidence="7" id="KW-0677">Repeat</keyword>
<dbReference type="SUPFAM" id="SSF49785">
    <property type="entry name" value="Galactose-binding domain-like"/>
    <property type="match status" value="2"/>
</dbReference>
<evidence type="ECO:0000259" key="18">
    <source>
        <dbReference type="PROSITE" id="PS51233"/>
    </source>
</evidence>
<dbReference type="Pfam" id="PF00094">
    <property type="entry name" value="VWD"/>
    <property type="match status" value="5"/>
</dbReference>
<evidence type="ECO:0008006" key="21">
    <source>
        <dbReference type="Google" id="ProtNLM"/>
    </source>
</evidence>
<keyword evidence="6" id="KW-0732">Signal</keyword>
<comment type="similarity">
    <text evidence="3">Belongs to the thrombospondin family.</text>
</comment>
<dbReference type="SMART" id="SM00215">
    <property type="entry name" value="VWC_out"/>
    <property type="match status" value="3"/>
</dbReference>
<dbReference type="PROSITE" id="PS50068">
    <property type="entry name" value="LDLRA_2"/>
    <property type="match status" value="1"/>
</dbReference>
<keyword evidence="11" id="KW-0325">Glycoprotein</keyword>
<dbReference type="InterPro" id="IPR025155">
    <property type="entry name" value="WxxW_domain"/>
</dbReference>
<protein>
    <recommendedName>
        <fullName evidence="21">SCO-spondin</fullName>
    </recommendedName>
</protein>
<feature type="domain" description="EGF-like" evidence="16">
    <location>
        <begin position="121"/>
        <end position="152"/>
    </location>
</feature>
<evidence type="ECO:0000313" key="20">
    <source>
        <dbReference type="Proteomes" id="UP000494165"/>
    </source>
</evidence>
<evidence type="ECO:0000259" key="14">
    <source>
        <dbReference type="PROSITE" id="PS01225"/>
    </source>
</evidence>
<dbReference type="GO" id="GO:0031012">
    <property type="term" value="C:extracellular matrix"/>
    <property type="evidence" value="ECO:0007669"/>
    <property type="project" value="TreeGrafter"/>
</dbReference>
<dbReference type="SMART" id="SM00231">
    <property type="entry name" value="FA58C"/>
    <property type="match status" value="2"/>
</dbReference>
<dbReference type="CDD" id="cd00112">
    <property type="entry name" value="LDLa"/>
    <property type="match status" value="1"/>
</dbReference>
<dbReference type="SMART" id="SM00041">
    <property type="entry name" value="CT"/>
    <property type="match status" value="1"/>
</dbReference>
<feature type="disulfide bond" evidence="12">
    <location>
        <begin position="142"/>
        <end position="151"/>
    </location>
</feature>
<dbReference type="GO" id="GO:0005615">
    <property type="term" value="C:extracellular space"/>
    <property type="evidence" value="ECO:0007669"/>
    <property type="project" value="TreeGrafter"/>
</dbReference>
<evidence type="ECO:0000256" key="11">
    <source>
        <dbReference type="ARBA" id="ARBA00023180"/>
    </source>
</evidence>
<keyword evidence="8" id="KW-0722">Serine protease inhibitor</keyword>
<dbReference type="InterPro" id="IPR000421">
    <property type="entry name" value="FA58C"/>
</dbReference>
<dbReference type="InterPro" id="IPR036084">
    <property type="entry name" value="Ser_inhib-like_sf"/>
</dbReference>
<dbReference type="PROSITE" id="PS01208">
    <property type="entry name" value="VWFC_1"/>
    <property type="match status" value="1"/>
</dbReference>
<evidence type="ECO:0000256" key="5">
    <source>
        <dbReference type="ARBA" id="ARBA00022690"/>
    </source>
</evidence>
<dbReference type="SUPFAM" id="SSF57603">
    <property type="entry name" value="FnI-like domain"/>
    <property type="match status" value="2"/>
</dbReference>
<evidence type="ECO:0000256" key="12">
    <source>
        <dbReference type="PROSITE-ProRule" id="PRU00076"/>
    </source>
</evidence>
<dbReference type="CDD" id="cd00057">
    <property type="entry name" value="FA58C"/>
    <property type="match status" value="2"/>
</dbReference>
<feature type="domain" description="F5/8 type C" evidence="15">
    <location>
        <begin position="2137"/>
        <end position="2285"/>
    </location>
</feature>
<evidence type="ECO:0000256" key="13">
    <source>
        <dbReference type="SAM" id="MobiDB-lite"/>
    </source>
</evidence>
<dbReference type="InterPro" id="IPR014853">
    <property type="entry name" value="VWF/SSPO/ZAN-like_Cys-rich_dom"/>
</dbReference>
<keyword evidence="4" id="KW-0964">Secreted</keyword>
<dbReference type="PANTHER" id="PTHR11339:SF386">
    <property type="entry name" value="HEMOLECTIN, ISOFORM A"/>
    <property type="match status" value="1"/>
</dbReference>
<dbReference type="PANTHER" id="PTHR11339">
    <property type="entry name" value="EXTRACELLULAR MATRIX GLYCOPROTEIN RELATED"/>
    <property type="match status" value="1"/>
</dbReference>
<feature type="domain" description="VWFC" evidence="17">
    <location>
        <begin position="3152"/>
        <end position="3224"/>
    </location>
</feature>
<feature type="domain" description="F5/8 type C" evidence="15">
    <location>
        <begin position="1969"/>
        <end position="2120"/>
    </location>
</feature>
<dbReference type="SUPFAM" id="SSF57567">
    <property type="entry name" value="Serine protease inhibitors"/>
    <property type="match status" value="5"/>
</dbReference>
<evidence type="ECO:0000256" key="4">
    <source>
        <dbReference type="ARBA" id="ARBA00022525"/>
    </source>
</evidence>
<dbReference type="SMART" id="SM00181">
    <property type="entry name" value="EGF"/>
    <property type="match status" value="4"/>
</dbReference>
<feature type="domain" description="CTCK" evidence="14">
    <location>
        <begin position="3578"/>
        <end position="3675"/>
    </location>
</feature>
<dbReference type="PROSITE" id="PS50026">
    <property type="entry name" value="EGF_3"/>
    <property type="match status" value="2"/>
</dbReference>
<proteinExistence type="inferred from homology"/>
<name>A0A8S1DZN2_9INSE</name>
<dbReference type="Pfam" id="PF08742">
    <property type="entry name" value="C8"/>
    <property type="match status" value="5"/>
</dbReference>
<sequence>MRYECENNEWKVQGEDWDVLPACQPICIPKCQNEGICVAPNQCECKAGTSGPVCQFSEMPCLNLPPTPLNSQMSCTANQCRVKCMSGYRLPHIASDVTTTHCQGGIWKPKVAEWQTIPDCEPICEPACQNDGKCVSHNFCQCPKNFRGRQCQFGKERCDMKKIGFSGNVNCTYNWEQTSCQLSCPQGVPISYQPTENYVCYYETGVFTPDVVPKCLYGQKSVVTVNEGRSSGVKGSIGNAGSGGVKGGWAKLATPTPGSCLFWGGSHVKTFDGLLYSYSSECAYTLLKDSKDNTFTVNVKKGKCDSRLDCYLQLIIYIESTNYKLETNADGKIILTQNGEKSLQIPVQTSELTVQLVGPLVYIKVAPLGFSIKWDTKSMLLVDIEEHLWNKTDGLCSKHDGNAANDLKCRNGNYVTSLPVFLSTWESEFLGKHCTDAVSTDHPCTASALNSAATDFCSKLLTDPKFQLCRDHLNEEKYYEACRWDYCASGSNHGACETISIFATECKRKVPEFDRNWREENFCGMSCTGGAVYKQCGPAAQATCTSPSETHQAAEFCVEGCFCPEGTVRHHDTCVAKDQCPCQYKRRLFPNGKTISQKCNTCVCNGGQWSCTEAVCGARCSAIGDPHYTTFDGKSYDFMGKCNYYLLKSQHLTIEAENIQCSGSISEAMGLEAVLNPSCTKTVTIRADNSVIELKQHRELTVNGKEIARLPIKVGNIRVRRASSLFIIVDLPNDAHVWWDGVARVYVDVSVAYLNKTQGLCGTFTSNQKDDFLTPEGDVEQQVSAFANKWKVLETCPNVESNVGTHPCDAHPEKKAAAELICNRIKTGNFSECAWQVDAEPFYQNCLFDVCSCTNEPSSCFCPIFAAYGHECAANGVHLNWRPEVRECGVQCPAGLTFQACGDSCSHTCTDISVNRECVSQCVEGCNCPPGQTLDQRGECVAVGQCPCLHQGQEFPPGAHRLESTINDTFICQCVKAAWTCSPASDEDIKKHAKPESLKVECDASKHLEFTKCEPTNPATCKNLHVHRDSEPEVCKAGCRCKKGYVLDALSGNCVRATDCPCHHGGRSYPDGSKVQEKCNVCECEGGKWSCSSRACTGTCSTWGESHFQTFDGRLYDFQGLCSYALVQSRASAAESFELAVQSVVCGSGGVTCVRSLTLSVGADETYTLTKDVPLPHNTKFNRTTFREAGLFVVAEVFDLGLVVHWDKATRIYVHLDPKWKNRVRGLCGNFNDNEQDDFQTPSGGVSEASARVFGDSWRLQPQCLEASDPKDACVENPSRKAWAAEKCGVLKDTVFQPCHSEVPVEPYFDRCLQDTCACDLGGDCECLCTAISAYAQECTANGVPIRWRTQELCPIQCDETCSHYSPCVSTCPHETCDNFFRINGLTQLCKEETCVEGCELKKCGEGEIYQSLQELKCVPKSSCKPVCMKIGNVTYYEGDLMEQDACHSCHCSHNRKSCQGKPCTTTESTTLATTPMISHPSCVPGWSRWVNGRSPKEGSRFSDREPLDQANLPCGPEHAIGLKCRTVDGKQDSSLTGQNVTCDLNNGLQCQGTPENPCSDYEIQIRCDCNPTDIERSSSVQWCEDGWTEWFNTTHPESDAGDFEHFDTIKEEGRLICSTEQIKDIECRYFDEQAVAEGTKSVKGRTKKGQFRSYQEAKQMGHIVTCKKSYGLTCNNALQPDFLCHDYSMRVFCECQKPTTEMTTEPAPTTPQCPSGFEWRECLYECDQLCHSYENELRLQGVCSNATNCRPGCGKIGESCEFGQRWRSQEVCVNSDDCTCLSNDGTIVQPGGVRYENNNCSKCQCVDNNYKCHSVMCSQSENMVLSTTPESKEDLFKSTPKPCDVWSTWIDDHDARNDSFEKEGYSHLELRDQGFCNQGHIEKIECVTVASETDYRQTSNVNVRCDLHSGLTCYDDEQGLFGTCDDYKVRYFCSCQQTETTVVVTTEAIETTTSVIVTLSTLTPPHKCNANKYKNLIQGETPLKDSAFTASSILNRKYRADNARISPESKDAWIADEDNSEQYLQVDLGRPEPVYGVILQGNEPTHQFVTSYRVTYSLDGANFSPATDEYGVPKVFRGPADATSVEKQILPIPFEGRYVRINPVTWQNGVSLKLELIGCAEIMVTEPSDTTTFLECDEPMGVADGRLSSGRMSASSVLKGDSTKYGAHLARLGGPAAWRANRNLHDEWIIFDLGEPRELTGIATEGDAKSRTWVTTFVVQYSQNSHNWNQILNEQDEEKVFLANVDATNSIKNYFGRKIYARFVKVIPIKWNGGISMRIELFGCFQPYMTEAYEPTTTSPEVTSRFAECNPCPNLPQERLSGCSPCEGGLLWGGESCVEAVDCSCFVGHIEYPVGSRFQLEGCLECRCALGGATQCQPVVCAKCADGLRSILTPTCICVCQPCPQGELICPSSGACVPREQWCDGIDHCTDDEKNCTQTTVATTIATTLPPTCPPAPECEGELVKKTTEATGVKGTKRILRCPMYECLPPPNDYACSLEGKIIVTFDNSTLQAEVCDHILATEKGEWRVTVTKNCSYPSKCSNFFTVKQANYLITLNPDFSVEFNGHKFNIEQAKTIAARYREFEISRLGDRLYFESNHFGFLLVMDDQGSAQITVPHKLKGRVDGLCGHLSGIAFDDKTKPDGKLAKSTLEFVESWSVEGSQVECVEHTCPRNRQEKAIETCKKIKEKAASLADCGAVVDWSRFLTVCTEKTCECLEDGESSEQACLCKAAEHYVGQCRALKPHDLDISNWRIQLGCAAECPPGLIYHECYERRCEPSCANMQCPQVQNQNGGCNSGCFCPDGLVRKADACVKPSQCKDCVCNGFGDPQYLTFDRVNYTFNGNCSYVASRDVSSSGEHQFQVLVTNVECVDEPGTTCTEGVTILYQGHVVSVRRLEGHKKILTTLDGEPVVKFPLLTSWVTIEAIPKRQVTVHLTNLEVEVIYLYFNHAYVIRLPSHTFGNKTEGLCGNCNKDPADDLKRRDGVISGDTDEFGFSWLVKDLPKGILFEDNCEVKKLPECKPLPPDEDPCLAIMDEEKFGKCHQLVDPRSYVQACQYDVCHSKQRQRSACRDVEAYARECQQHGVCLDWRSQTLCPYGCTEGFEYRPCGPGCQPTCDTLNNNSRVCPVEPTEGCFCPKGQVLQGGRCVPEAHCRTCDSEGHYVGQTWHQDNCTVCTCEAPENSAPKVKCVEKTCAAPTVCSVGHNLEIVAGTENDCCPQQRCVKVACPNQTEPICGLNQVLKTLLQETNCPIYVCECIPREECPPLVDNSQQFMFVEEPVQVIPIGMVRRVNESGCCPHYDYVCQQESCPRQNCPEYYKTQVQPAPEGTCCPAHTCVPPKDACIFEPNFIAADQGGERNRTVDERTKELHAVSTTWQESPCRRCSCVAVSGGGVPIVECHLATCPSINRNSIYEEALVLIRGQCCPEIKRTACKAAGNIYKEGEKWNLPGEPCKVHECRAENSVLLHSTTTLACNRTCDFGYEYLAPGDDVCCGKCVQVACVVDGTAYESGDTWKSADKCTTFECQRSGDSLQVAASSITCQSIEGCPTEQVQTSADGCCQFCQVPPQNQTLVNNACASEELIEEETIALVTEFNGSHGKCLNTEPIRGFKVCAGSCPSRTRYNAYDALTQVSECKCCQGLEYEVVEVGLTCEDDHKYKKSVRFPSECECSACSAGGDSHQTKKTNPNSRGPKKFLDDIPAQ</sequence>
<evidence type="ECO:0000259" key="17">
    <source>
        <dbReference type="PROSITE" id="PS50184"/>
    </source>
</evidence>
<organism evidence="19 20">
    <name type="scientific">Cloeon dipterum</name>
    <dbReference type="NCBI Taxonomy" id="197152"/>
    <lineage>
        <taxon>Eukaryota</taxon>
        <taxon>Metazoa</taxon>
        <taxon>Ecdysozoa</taxon>
        <taxon>Arthropoda</taxon>
        <taxon>Hexapoda</taxon>
        <taxon>Insecta</taxon>
        <taxon>Pterygota</taxon>
        <taxon>Palaeoptera</taxon>
        <taxon>Ephemeroptera</taxon>
        <taxon>Pisciforma</taxon>
        <taxon>Baetidae</taxon>
        <taxon>Cloeon</taxon>
    </lineage>
</organism>
<dbReference type="InterPro" id="IPR001007">
    <property type="entry name" value="VWF_dom"/>
</dbReference>
<evidence type="ECO:0000259" key="16">
    <source>
        <dbReference type="PROSITE" id="PS50026"/>
    </source>
</evidence>
<feature type="disulfide bond" evidence="12">
    <location>
        <begin position="27"/>
        <end position="37"/>
    </location>
</feature>
<evidence type="ECO:0000256" key="3">
    <source>
        <dbReference type="ARBA" id="ARBA00009456"/>
    </source>
</evidence>
<dbReference type="CDD" id="cd19941">
    <property type="entry name" value="TIL"/>
    <property type="match status" value="5"/>
</dbReference>
<dbReference type="FunFam" id="2.60.120.260:FF:000016">
    <property type="entry name" value="Contactin-associated protein-like 4 isoform 1"/>
    <property type="match status" value="1"/>
</dbReference>
<dbReference type="EMBL" id="CADEPI010000457">
    <property type="protein sequence ID" value="CAB3386138.1"/>
    <property type="molecule type" value="Genomic_DNA"/>
</dbReference>
<dbReference type="OrthoDB" id="6262482at2759"/>
<feature type="disulfide bond" evidence="12">
    <location>
        <begin position="124"/>
        <end position="134"/>
    </location>
</feature>
<feature type="domain" description="VWFD" evidence="18">
    <location>
        <begin position="258"/>
        <end position="435"/>
    </location>
</feature>
<evidence type="ECO:0000256" key="8">
    <source>
        <dbReference type="ARBA" id="ARBA00022900"/>
    </source>
</evidence>
<dbReference type="SMART" id="SM00832">
    <property type="entry name" value="C8"/>
    <property type="match status" value="5"/>
</dbReference>
<feature type="domain" description="VWFD" evidence="18">
    <location>
        <begin position="2822"/>
        <end position="3014"/>
    </location>
</feature>
<dbReference type="SMART" id="SM00216">
    <property type="entry name" value="VWD"/>
    <property type="match status" value="5"/>
</dbReference>
<comment type="similarity">
    <text evidence="2">Belongs to the serine protease inhibitor-like (TIL domain-containing) family.</text>
</comment>
<dbReference type="PROSITE" id="PS50022">
    <property type="entry name" value="FA58C_3"/>
    <property type="match status" value="2"/>
</dbReference>
<evidence type="ECO:0000256" key="6">
    <source>
        <dbReference type="ARBA" id="ARBA00022729"/>
    </source>
</evidence>
<dbReference type="Pfam" id="PF01826">
    <property type="entry name" value="TIL"/>
    <property type="match status" value="5"/>
</dbReference>
<evidence type="ECO:0000256" key="7">
    <source>
        <dbReference type="ARBA" id="ARBA00022737"/>
    </source>
</evidence>
<feature type="disulfide bond" evidence="12">
    <location>
        <begin position="45"/>
        <end position="54"/>
    </location>
</feature>
<feature type="region of interest" description="Disordered" evidence="13">
    <location>
        <begin position="3674"/>
        <end position="3703"/>
    </location>
</feature>
<dbReference type="Gene3D" id="2.10.25.10">
    <property type="entry name" value="Laminin"/>
    <property type="match status" value="6"/>
</dbReference>
<dbReference type="InterPro" id="IPR002919">
    <property type="entry name" value="TIL_dom"/>
</dbReference>
<dbReference type="PROSITE" id="PS01285">
    <property type="entry name" value="FA58C_1"/>
    <property type="match status" value="1"/>
</dbReference>
<dbReference type="Pfam" id="PF00754">
    <property type="entry name" value="F5_F8_type_C"/>
    <property type="match status" value="2"/>
</dbReference>
<dbReference type="InterPro" id="IPR002172">
    <property type="entry name" value="LDrepeatLR_classA_rpt"/>
</dbReference>
<keyword evidence="20" id="KW-1185">Reference proteome</keyword>
<evidence type="ECO:0000259" key="15">
    <source>
        <dbReference type="PROSITE" id="PS50022"/>
    </source>
</evidence>
<dbReference type="PROSITE" id="PS51233">
    <property type="entry name" value="VWFD"/>
    <property type="match status" value="5"/>
</dbReference>
<evidence type="ECO:0000313" key="19">
    <source>
        <dbReference type="EMBL" id="CAB3386138.1"/>
    </source>
</evidence>
<keyword evidence="10 12" id="KW-1015">Disulfide bond</keyword>
<comment type="caution">
    <text evidence="12">Lacks conserved residue(s) required for the propagation of feature annotation.</text>
</comment>
<dbReference type="Pfam" id="PF13330">
    <property type="entry name" value="Mucin2_WxxW"/>
    <property type="match status" value="3"/>
</dbReference>
<dbReference type="PROSITE" id="PS01286">
    <property type="entry name" value="FA58C_2"/>
    <property type="match status" value="1"/>
</dbReference>
<comment type="caution">
    <text evidence="19">The sequence shown here is derived from an EMBL/GenBank/DDBJ whole genome shotgun (WGS) entry which is preliminary data.</text>
</comment>
<evidence type="ECO:0000256" key="2">
    <source>
        <dbReference type="ARBA" id="ARBA00007611"/>
    </source>
</evidence>
<keyword evidence="9" id="KW-0186">Copper</keyword>
<dbReference type="Proteomes" id="UP000494165">
    <property type="component" value="Unassembled WGS sequence"/>
</dbReference>
<dbReference type="InterPro" id="IPR000742">
    <property type="entry name" value="EGF"/>
</dbReference>
<feature type="domain" description="VWFD" evidence="18">
    <location>
        <begin position="2495"/>
        <end position="2668"/>
    </location>
</feature>
<dbReference type="InterPro" id="IPR050780">
    <property type="entry name" value="Mucin_vWF_Thrombospondin_sf"/>
</dbReference>
<dbReference type="InterPro" id="IPR001846">
    <property type="entry name" value="VWF_type-D"/>
</dbReference>
<dbReference type="InterPro" id="IPR008979">
    <property type="entry name" value="Galactose-bd-like_sf"/>
</dbReference>
<feature type="domain" description="VWFD" evidence="18">
    <location>
        <begin position="1098"/>
        <end position="1265"/>
    </location>
</feature>
<keyword evidence="5" id="KW-0646">Protease inhibitor</keyword>
<evidence type="ECO:0000256" key="1">
    <source>
        <dbReference type="ARBA" id="ARBA00004239"/>
    </source>
</evidence>
<dbReference type="FunFam" id="2.10.25.10:FF:000055">
    <property type="entry name" value="alpha-tectorin isoform X1"/>
    <property type="match status" value="1"/>
</dbReference>
<dbReference type="InterPro" id="IPR006207">
    <property type="entry name" value="Cys_knot_C"/>
</dbReference>
<feature type="domain" description="VWFC" evidence="17">
    <location>
        <begin position="3500"/>
        <end position="3565"/>
    </location>
</feature>
<dbReference type="PROSITE" id="PS50184">
    <property type="entry name" value="VWFC_2"/>
    <property type="match status" value="2"/>
</dbReference>
<evidence type="ECO:0000256" key="9">
    <source>
        <dbReference type="ARBA" id="ARBA00023008"/>
    </source>
</evidence>
<dbReference type="SMART" id="SM00192">
    <property type="entry name" value="LDLa"/>
    <property type="match status" value="1"/>
</dbReference>
<evidence type="ECO:0000256" key="10">
    <source>
        <dbReference type="ARBA" id="ARBA00023157"/>
    </source>
</evidence>
<dbReference type="GO" id="GO:0004867">
    <property type="term" value="F:serine-type endopeptidase inhibitor activity"/>
    <property type="evidence" value="ECO:0007669"/>
    <property type="project" value="UniProtKB-KW"/>
</dbReference>
<dbReference type="GO" id="GO:0007399">
    <property type="term" value="P:nervous system development"/>
    <property type="evidence" value="ECO:0007669"/>
    <property type="project" value="UniProtKB-ARBA"/>
</dbReference>
<feature type="domain" description="EGF-like" evidence="16">
    <location>
        <begin position="24"/>
        <end position="55"/>
    </location>
</feature>
<dbReference type="PROSITE" id="PS01225">
    <property type="entry name" value="CTCK_2"/>
    <property type="match status" value="1"/>
</dbReference>
<reference evidence="19 20" key="1">
    <citation type="submission" date="2020-04" db="EMBL/GenBank/DDBJ databases">
        <authorList>
            <person name="Alioto T."/>
            <person name="Alioto T."/>
            <person name="Gomez Garrido J."/>
        </authorList>
    </citation>
    <scope>NUCLEOTIDE SEQUENCE [LARGE SCALE GENOMIC DNA]</scope>
</reference>
<dbReference type="Gene3D" id="2.60.120.260">
    <property type="entry name" value="Galactose-binding domain-like"/>
    <property type="match status" value="2"/>
</dbReference>
<keyword evidence="12" id="KW-0245">EGF-like domain</keyword>
<accession>A0A8S1DZN2</accession>
<gene>
    <name evidence="19" type="ORF">CLODIP_2_CD01414</name>
</gene>
<feature type="domain" description="VWFD" evidence="18">
    <location>
        <begin position="618"/>
        <end position="797"/>
    </location>
</feature>
<comment type="subcellular location">
    <subcellularLocation>
        <location evidence="1">Secreted</location>
        <location evidence="1">Extracellular space</location>
    </subcellularLocation>
</comment>
<dbReference type="SMART" id="SM00214">
    <property type="entry name" value="VWC"/>
    <property type="match status" value="6"/>
</dbReference>